<dbReference type="InterPro" id="IPR020560">
    <property type="entry name" value="PRibGlycinamide_synth_C-dom"/>
</dbReference>
<dbReference type="InterPro" id="IPR013815">
    <property type="entry name" value="ATP_grasp_subdomain_1"/>
</dbReference>
<dbReference type="Pfam" id="PF01071">
    <property type="entry name" value="GARS_A"/>
    <property type="match status" value="1"/>
</dbReference>
<dbReference type="InterPro" id="IPR037123">
    <property type="entry name" value="PRibGlycinamide_synth_C_sf"/>
</dbReference>
<reference evidence="16" key="1">
    <citation type="submission" date="2016-06" db="EMBL/GenBank/DDBJ databases">
        <authorList>
            <person name="Varghese N."/>
            <person name="Submissions Spin"/>
        </authorList>
    </citation>
    <scope>NUCLEOTIDE SEQUENCE [LARGE SCALE GENOMIC DNA]</scope>
    <source>
        <strain evidence="16">DSM 44875</strain>
    </source>
</reference>
<keyword evidence="8 13" id="KW-0067">ATP-binding</keyword>
<evidence type="ECO:0000256" key="12">
    <source>
        <dbReference type="HAMAP-Rule" id="MF_00138"/>
    </source>
</evidence>
<dbReference type="InterPro" id="IPR020561">
    <property type="entry name" value="PRibGlycinamid_synth_ATP-grasp"/>
</dbReference>
<dbReference type="GO" id="GO:0006189">
    <property type="term" value="P:'de novo' IMP biosynthetic process"/>
    <property type="evidence" value="ECO:0007669"/>
    <property type="project" value="UniProtKB-UniRule"/>
</dbReference>
<dbReference type="InterPro" id="IPR011761">
    <property type="entry name" value="ATP-grasp"/>
</dbReference>
<dbReference type="Gene3D" id="3.30.1490.20">
    <property type="entry name" value="ATP-grasp fold, A domain"/>
    <property type="match status" value="1"/>
</dbReference>
<dbReference type="GO" id="GO:0046872">
    <property type="term" value="F:metal ion binding"/>
    <property type="evidence" value="ECO:0007669"/>
    <property type="project" value="InterPro"/>
</dbReference>
<keyword evidence="5 12" id="KW-0436">Ligase</keyword>
<comment type="cofactor">
    <cofactor evidence="2">
        <name>Mg(2+)</name>
        <dbReference type="ChEBI" id="CHEBI:18420"/>
    </cofactor>
</comment>
<evidence type="ECO:0000256" key="2">
    <source>
        <dbReference type="ARBA" id="ARBA00001946"/>
    </source>
</evidence>
<dbReference type="GO" id="GO:0009113">
    <property type="term" value="P:purine nucleobase biosynthetic process"/>
    <property type="evidence" value="ECO:0007669"/>
    <property type="project" value="InterPro"/>
</dbReference>
<dbReference type="GO" id="GO:0005524">
    <property type="term" value="F:ATP binding"/>
    <property type="evidence" value="ECO:0007669"/>
    <property type="project" value="UniProtKB-UniRule"/>
</dbReference>
<evidence type="ECO:0000313" key="15">
    <source>
        <dbReference type="EMBL" id="SCE85554.1"/>
    </source>
</evidence>
<comment type="pathway">
    <text evidence="3 12">Purine metabolism; IMP biosynthesis via de novo pathway; N(1)-(5-phospho-D-ribosyl)glycinamide from 5-phospho-alpha-D-ribose 1-diphosphate: step 2/2.</text>
</comment>
<dbReference type="InterPro" id="IPR016185">
    <property type="entry name" value="PreATP-grasp_dom_sf"/>
</dbReference>
<evidence type="ECO:0000256" key="9">
    <source>
        <dbReference type="ARBA" id="ARBA00038345"/>
    </source>
</evidence>
<evidence type="ECO:0000256" key="5">
    <source>
        <dbReference type="ARBA" id="ARBA00022598"/>
    </source>
</evidence>
<dbReference type="SUPFAM" id="SSF52440">
    <property type="entry name" value="PreATP-grasp domain"/>
    <property type="match status" value="1"/>
</dbReference>
<dbReference type="AlphaFoldDB" id="A0A1C4VNG6"/>
<dbReference type="Pfam" id="PF02844">
    <property type="entry name" value="GARS_N"/>
    <property type="match status" value="1"/>
</dbReference>
<dbReference type="PANTHER" id="PTHR43472:SF1">
    <property type="entry name" value="PHOSPHORIBOSYLAMINE--GLYCINE LIGASE, CHLOROPLASTIC"/>
    <property type="match status" value="1"/>
</dbReference>
<dbReference type="InterPro" id="IPR020559">
    <property type="entry name" value="PRibGlycinamide_synth_CS"/>
</dbReference>
<dbReference type="PROSITE" id="PS00184">
    <property type="entry name" value="GARS"/>
    <property type="match status" value="1"/>
</dbReference>
<comment type="cofactor">
    <cofactor evidence="1">
        <name>Mn(2+)</name>
        <dbReference type="ChEBI" id="CHEBI:29035"/>
    </cofactor>
</comment>
<dbReference type="EC" id="6.3.4.13" evidence="4 12"/>
<keyword evidence="7 12" id="KW-0658">Purine biosynthesis</keyword>
<keyword evidence="16" id="KW-1185">Reference proteome</keyword>
<dbReference type="GO" id="GO:0004637">
    <property type="term" value="F:phosphoribosylamine-glycine ligase activity"/>
    <property type="evidence" value="ECO:0007669"/>
    <property type="project" value="UniProtKB-UniRule"/>
</dbReference>
<dbReference type="SUPFAM" id="SSF56059">
    <property type="entry name" value="Glutathione synthetase ATP-binding domain-like"/>
    <property type="match status" value="1"/>
</dbReference>
<evidence type="ECO:0000256" key="3">
    <source>
        <dbReference type="ARBA" id="ARBA00005174"/>
    </source>
</evidence>
<evidence type="ECO:0000256" key="8">
    <source>
        <dbReference type="ARBA" id="ARBA00022840"/>
    </source>
</evidence>
<evidence type="ECO:0000256" key="13">
    <source>
        <dbReference type="PROSITE-ProRule" id="PRU00409"/>
    </source>
</evidence>
<dbReference type="Gene3D" id="3.40.50.20">
    <property type="match status" value="1"/>
</dbReference>
<accession>A0A1C4VNG6</accession>
<dbReference type="SMART" id="SM01210">
    <property type="entry name" value="GARS_C"/>
    <property type="match status" value="1"/>
</dbReference>
<dbReference type="SMART" id="SM01209">
    <property type="entry name" value="GARS_A"/>
    <property type="match status" value="1"/>
</dbReference>
<protein>
    <recommendedName>
        <fullName evidence="4 12">Phosphoribosylamine--glycine ligase</fullName>
        <ecNumber evidence="4 12">6.3.4.13</ecNumber>
    </recommendedName>
    <alternativeName>
        <fullName evidence="12">GARS</fullName>
    </alternativeName>
    <alternativeName>
        <fullName evidence="10 12">Glycinamide ribonucleotide synthetase</fullName>
    </alternativeName>
    <alternativeName>
        <fullName evidence="11 12">Phosphoribosylglycinamide synthetase</fullName>
    </alternativeName>
</protein>
<comment type="catalytic activity">
    <reaction evidence="12">
        <text>5-phospho-beta-D-ribosylamine + glycine + ATP = N(1)-(5-phospho-beta-D-ribosyl)glycinamide + ADP + phosphate + H(+)</text>
        <dbReference type="Rhea" id="RHEA:17453"/>
        <dbReference type="ChEBI" id="CHEBI:15378"/>
        <dbReference type="ChEBI" id="CHEBI:30616"/>
        <dbReference type="ChEBI" id="CHEBI:43474"/>
        <dbReference type="ChEBI" id="CHEBI:57305"/>
        <dbReference type="ChEBI" id="CHEBI:58681"/>
        <dbReference type="ChEBI" id="CHEBI:143788"/>
        <dbReference type="ChEBI" id="CHEBI:456216"/>
        <dbReference type="EC" id="6.3.4.13"/>
    </reaction>
</comment>
<dbReference type="Gene3D" id="3.30.470.20">
    <property type="entry name" value="ATP-grasp fold, B domain"/>
    <property type="match status" value="1"/>
</dbReference>
<gene>
    <name evidence="12" type="primary">purD</name>
    <name evidence="15" type="ORF">GA0070607_2410</name>
</gene>
<dbReference type="PANTHER" id="PTHR43472">
    <property type="entry name" value="PHOSPHORIBOSYLAMINE--GLYCINE LIGASE"/>
    <property type="match status" value="1"/>
</dbReference>
<evidence type="ECO:0000256" key="1">
    <source>
        <dbReference type="ARBA" id="ARBA00001936"/>
    </source>
</evidence>
<dbReference type="PROSITE" id="PS50975">
    <property type="entry name" value="ATP_GRASP"/>
    <property type="match status" value="1"/>
</dbReference>
<organism evidence="15 16">
    <name type="scientific">Micromonospora coriariae</name>
    <dbReference type="NCBI Taxonomy" id="285665"/>
    <lineage>
        <taxon>Bacteria</taxon>
        <taxon>Bacillati</taxon>
        <taxon>Actinomycetota</taxon>
        <taxon>Actinomycetes</taxon>
        <taxon>Micromonosporales</taxon>
        <taxon>Micromonosporaceae</taxon>
        <taxon>Micromonospora</taxon>
    </lineage>
</organism>
<dbReference type="UniPathway" id="UPA00074">
    <property type="reaction ID" value="UER00125"/>
</dbReference>
<name>A0A1C4VNG6_9ACTN</name>
<evidence type="ECO:0000256" key="10">
    <source>
        <dbReference type="ARBA" id="ARBA00042242"/>
    </source>
</evidence>
<evidence type="ECO:0000313" key="16">
    <source>
        <dbReference type="Proteomes" id="UP000198243"/>
    </source>
</evidence>
<evidence type="ECO:0000256" key="7">
    <source>
        <dbReference type="ARBA" id="ARBA00022755"/>
    </source>
</evidence>
<dbReference type="InterPro" id="IPR020562">
    <property type="entry name" value="PRibGlycinamide_synth_N"/>
</dbReference>
<dbReference type="InterPro" id="IPR000115">
    <property type="entry name" value="PRibGlycinamide_synth"/>
</dbReference>
<dbReference type="HAMAP" id="MF_00138">
    <property type="entry name" value="GARS"/>
    <property type="match status" value="1"/>
</dbReference>
<dbReference type="Proteomes" id="UP000198243">
    <property type="component" value="Chromosome I"/>
</dbReference>
<evidence type="ECO:0000259" key="14">
    <source>
        <dbReference type="PROSITE" id="PS50975"/>
    </source>
</evidence>
<dbReference type="InterPro" id="IPR011054">
    <property type="entry name" value="Rudment_hybrid_motif"/>
</dbReference>
<evidence type="ECO:0000256" key="6">
    <source>
        <dbReference type="ARBA" id="ARBA00022741"/>
    </source>
</evidence>
<comment type="similarity">
    <text evidence="9 12">Belongs to the GARS family.</text>
</comment>
<evidence type="ECO:0000256" key="11">
    <source>
        <dbReference type="ARBA" id="ARBA00042864"/>
    </source>
</evidence>
<dbReference type="EMBL" id="LT607412">
    <property type="protein sequence ID" value="SCE85554.1"/>
    <property type="molecule type" value="Genomic_DNA"/>
</dbReference>
<dbReference type="SUPFAM" id="SSF51246">
    <property type="entry name" value="Rudiment single hybrid motif"/>
    <property type="match status" value="1"/>
</dbReference>
<feature type="domain" description="ATP-grasp" evidence="14">
    <location>
        <begin position="141"/>
        <end position="337"/>
    </location>
</feature>
<dbReference type="Pfam" id="PF02843">
    <property type="entry name" value="GARS_C"/>
    <property type="match status" value="1"/>
</dbReference>
<evidence type="ECO:0000256" key="4">
    <source>
        <dbReference type="ARBA" id="ARBA00013255"/>
    </source>
</evidence>
<dbReference type="NCBIfam" id="TIGR00877">
    <property type="entry name" value="purD"/>
    <property type="match status" value="1"/>
</dbReference>
<proteinExistence type="inferred from homology"/>
<keyword evidence="6 13" id="KW-0547">Nucleotide-binding</keyword>
<dbReference type="Gene3D" id="3.90.600.10">
    <property type="entry name" value="Phosphoribosylglycinamide synthetase, C-terminal domain"/>
    <property type="match status" value="1"/>
</dbReference>
<sequence>MRLTGFQVIECTANLMIGKPGGWAWGWGTVGFRVVRVLLVGGGGREHALALGLVGDPAVTALIAAPGNPGIADVAELRAVNATDPAAVAALAVEVEADLVVIGPEAPLVAGVADAVRAKGIAVFGPSAEAARLEGSKTFAKDVMTAAGVPTARAYTCADEESTARALDEFGVPYVVKDDGLAAGKGVVVTDDRSAALAHARDCGRVVVEEFLDGPEVSLFVVTDGEAAVPLLPAQDFKRIGDGDTGPNTGGMGAYAPVPWAPPGLVDDVMRDVVHPTLAELRGRGTPFAGLLYVGLAMTAEGPRVIEFNARFGDPETQVVLALLETPLGGLLHAAATGTLAGHPPLRWRPGAAVTVVLAAQGYPAAPRTGDVITGADRPGIIHAGTARRASDGALLSAGGRVLCGTATGTDLAAARDSAYALVDGVELAGSQHRTDIAAAAIDGRITIPG</sequence>